<protein>
    <submittedName>
        <fullName evidence="2">Uncharacterized protein</fullName>
    </submittedName>
</protein>
<feature type="transmembrane region" description="Helical" evidence="1">
    <location>
        <begin position="12"/>
        <end position="31"/>
    </location>
</feature>
<dbReference type="Proteomes" id="UP000253688">
    <property type="component" value="Unassembled WGS sequence"/>
</dbReference>
<organism evidence="2 3">
    <name type="scientific">Acinetobacter junii</name>
    <dbReference type="NCBI Taxonomy" id="40215"/>
    <lineage>
        <taxon>Bacteria</taxon>
        <taxon>Pseudomonadati</taxon>
        <taxon>Pseudomonadota</taxon>
        <taxon>Gammaproteobacteria</taxon>
        <taxon>Moraxellales</taxon>
        <taxon>Moraxellaceae</taxon>
        <taxon>Acinetobacter</taxon>
    </lineage>
</organism>
<reference evidence="2 3" key="1">
    <citation type="submission" date="2018-04" db="EMBL/GenBank/DDBJ databases">
        <title>Acinetobacter junii Genome sequencing and assembly.</title>
        <authorList>
            <person name="Su J."/>
            <person name="Rensing C."/>
            <person name="Mazhar H.S."/>
        </authorList>
    </citation>
    <scope>NUCLEOTIDE SEQUENCE [LARGE SCALE GENOMIC DNA]</scope>
    <source>
        <strain evidence="2 3">SC22</strain>
    </source>
</reference>
<name>A0A365PHE5_ACIJU</name>
<accession>A0A365PHE5</accession>
<keyword evidence="1" id="KW-0812">Transmembrane</keyword>
<feature type="transmembrane region" description="Helical" evidence="1">
    <location>
        <begin position="37"/>
        <end position="55"/>
    </location>
</feature>
<comment type="caution">
    <text evidence="2">The sequence shown here is derived from an EMBL/GenBank/DDBJ whole genome shotgun (WGS) entry which is preliminary data.</text>
</comment>
<evidence type="ECO:0000313" key="3">
    <source>
        <dbReference type="Proteomes" id="UP000253688"/>
    </source>
</evidence>
<evidence type="ECO:0000256" key="1">
    <source>
        <dbReference type="SAM" id="Phobius"/>
    </source>
</evidence>
<dbReference type="STRING" id="40215.BVL33_03540"/>
<dbReference type="AlphaFoldDB" id="A0A365PHE5"/>
<gene>
    <name evidence="2" type="ORF">DC346_12050</name>
</gene>
<keyword evidence="1" id="KW-1133">Transmembrane helix</keyword>
<sequence length="131" mass="15443">MYTAKRMFELQSSRFSLGLQLFCFLGINILLYQLLSAFLWLVCLLIMGWAGWSALNKPKINQIEYLCDDDWSIRFDGVELNIEQGKLLKIVDHHLYIVLHFSNIESKTCVIWWDQLSLNQWKMLKLLSKLA</sequence>
<evidence type="ECO:0000313" key="2">
    <source>
        <dbReference type="EMBL" id="RBA45268.1"/>
    </source>
</evidence>
<dbReference type="EMBL" id="QEWH01000071">
    <property type="protein sequence ID" value="RBA45268.1"/>
    <property type="molecule type" value="Genomic_DNA"/>
</dbReference>
<proteinExistence type="predicted"/>
<keyword evidence="1" id="KW-0472">Membrane</keyword>